<evidence type="ECO:0000259" key="1">
    <source>
        <dbReference type="PROSITE" id="PS50994"/>
    </source>
</evidence>
<accession>A0A699L6M5</accession>
<protein>
    <recommendedName>
        <fullName evidence="1">Integrase catalytic domain-containing protein</fullName>
    </recommendedName>
</protein>
<proteinExistence type="predicted"/>
<dbReference type="PANTHER" id="PTHR37984:SF5">
    <property type="entry name" value="PROTEIN NYNRIN-LIKE"/>
    <property type="match status" value="1"/>
</dbReference>
<dbReference type="InterPro" id="IPR012337">
    <property type="entry name" value="RNaseH-like_sf"/>
</dbReference>
<reference evidence="2" key="1">
    <citation type="journal article" date="2019" name="Sci. Rep.">
        <title>Draft genome of Tanacetum cinerariifolium, the natural source of mosquito coil.</title>
        <authorList>
            <person name="Yamashiro T."/>
            <person name="Shiraishi A."/>
            <person name="Satake H."/>
            <person name="Nakayama K."/>
        </authorList>
    </citation>
    <scope>NUCLEOTIDE SEQUENCE</scope>
</reference>
<dbReference type="GO" id="GO:0003676">
    <property type="term" value="F:nucleic acid binding"/>
    <property type="evidence" value="ECO:0007669"/>
    <property type="project" value="InterPro"/>
</dbReference>
<dbReference type="GO" id="GO:0015074">
    <property type="term" value="P:DNA integration"/>
    <property type="evidence" value="ECO:0007669"/>
    <property type="project" value="InterPro"/>
</dbReference>
<dbReference type="InterPro" id="IPR036397">
    <property type="entry name" value="RNaseH_sf"/>
</dbReference>
<gene>
    <name evidence="2" type="ORF">Tci_691476</name>
</gene>
<feature type="domain" description="Integrase catalytic" evidence="1">
    <location>
        <begin position="1"/>
        <end position="109"/>
    </location>
</feature>
<dbReference type="PANTHER" id="PTHR37984">
    <property type="entry name" value="PROTEIN CBG26694"/>
    <property type="match status" value="1"/>
</dbReference>
<feature type="non-terminal residue" evidence="2">
    <location>
        <position position="1"/>
    </location>
</feature>
<comment type="caution">
    <text evidence="2">The sequence shown here is derived from an EMBL/GenBank/DDBJ whole genome shotgun (WGS) entry which is preliminary data.</text>
</comment>
<dbReference type="EMBL" id="BKCJ010572731">
    <property type="protein sequence ID" value="GFB19505.1"/>
    <property type="molecule type" value="Genomic_DNA"/>
</dbReference>
<dbReference type="AlphaFoldDB" id="A0A699L6M5"/>
<dbReference type="SUPFAM" id="SSF53098">
    <property type="entry name" value="Ribonuclease H-like"/>
    <property type="match status" value="1"/>
</dbReference>
<name>A0A699L6M5_TANCI</name>
<sequence>AAAFIREIVRLHGIPISIVLDRDKIFLSNYWKEIFRLQGTNMKYSTAYHPQTTDQTKVVNGSIKKYLSCFTFEKPKNWSKWLSWAEYSYNTSFHSSANTTPFKILYAQDPPPLAHYGSQPTPIFEVDRYLEERDRVLKELKEHLSKVQVNMKTKACGHRRNVQFEVGDKVFLNYIYIANNQWFDATMKNFYQGTMDRINIRTDWEGSLQTQISFYKTIHSIFHVSQLKKFIGSNVEKSDLPDALMD</sequence>
<evidence type="ECO:0000313" key="2">
    <source>
        <dbReference type="EMBL" id="GFB19505.1"/>
    </source>
</evidence>
<dbReference type="InterPro" id="IPR001584">
    <property type="entry name" value="Integrase_cat-core"/>
</dbReference>
<dbReference type="Gene3D" id="3.30.420.10">
    <property type="entry name" value="Ribonuclease H-like superfamily/Ribonuclease H"/>
    <property type="match status" value="1"/>
</dbReference>
<organism evidence="2">
    <name type="scientific">Tanacetum cinerariifolium</name>
    <name type="common">Dalmatian daisy</name>
    <name type="synonym">Chrysanthemum cinerariifolium</name>
    <dbReference type="NCBI Taxonomy" id="118510"/>
    <lineage>
        <taxon>Eukaryota</taxon>
        <taxon>Viridiplantae</taxon>
        <taxon>Streptophyta</taxon>
        <taxon>Embryophyta</taxon>
        <taxon>Tracheophyta</taxon>
        <taxon>Spermatophyta</taxon>
        <taxon>Magnoliopsida</taxon>
        <taxon>eudicotyledons</taxon>
        <taxon>Gunneridae</taxon>
        <taxon>Pentapetalae</taxon>
        <taxon>asterids</taxon>
        <taxon>campanulids</taxon>
        <taxon>Asterales</taxon>
        <taxon>Asteraceae</taxon>
        <taxon>Asteroideae</taxon>
        <taxon>Anthemideae</taxon>
        <taxon>Anthemidinae</taxon>
        <taxon>Tanacetum</taxon>
    </lineage>
</organism>
<dbReference type="PROSITE" id="PS50994">
    <property type="entry name" value="INTEGRASE"/>
    <property type="match status" value="1"/>
</dbReference>
<dbReference type="InterPro" id="IPR050951">
    <property type="entry name" value="Retrovirus_Pol_polyprotein"/>
</dbReference>